<dbReference type="EMBL" id="VTPC01000956">
    <property type="protein sequence ID" value="KAF2903694.1"/>
    <property type="molecule type" value="Genomic_DNA"/>
</dbReference>
<evidence type="ECO:0000313" key="1">
    <source>
        <dbReference type="EMBL" id="KAF2903694.1"/>
    </source>
</evidence>
<accession>A0A8K0DGE7</accession>
<organism evidence="1 2">
    <name type="scientific">Ignelater luminosus</name>
    <name type="common">Cucubano</name>
    <name type="synonym">Pyrophorus luminosus</name>
    <dbReference type="NCBI Taxonomy" id="2038154"/>
    <lineage>
        <taxon>Eukaryota</taxon>
        <taxon>Metazoa</taxon>
        <taxon>Ecdysozoa</taxon>
        <taxon>Arthropoda</taxon>
        <taxon>Hexapoda</taxon>
        <taxon>Insecta</taxon>
        <taxon>Pterygota</taxon>
        <taxon>Neoptera</taxon>
        <taxon>Endopterygota</taxon>
        <taxon>Coleoptera</taxon>
        <taxon>Polyphaga</taxon>
        <taxon>Elateriformia</taxon>
        <taxon>Elateroidea</taxon>
        <taxon>Elateridae</taxon>
        <taxon>Agrypninae</taxon>
        <taxon>Pyrophorini</taxon>
        <taxon>Ignelater</taxon>
    </lineage>
</organism>
<keyword evidence="2" id="KW-1185">Reference proteome</keyword>
<proteinExistence type="predicted"/>
<dbReference type="AlphaFoldDB" id="A0A8K0DGE7"/>
<dbReference type="Proteomes" id="UP000801492">
    <property type="component" value="Unassembled WGS sequence"/>
</dbReference>
<comment type="caution">
    <text evidence="1">The sequence shown here is derived from an EMBL/GenBank/DDBJ whole genome shotgun (WGS) entry which is preliminary data.</text>
</comment>
<evidence type="ECO:0000313" key="2">
    <source>
        <dbReference type="Proteomes" id="UP000801492"/>
    </source>
</evidence>
<gene>
    <name evidence="1" type="ORF">ILUMI_02489</name>
</gene>
<name>A0A8K0DGE7_IGNLU</name>
<sequence>MSLTYHSYTRKPVTSADDDYTPLIMSIEKWKGKVLHGRYPHELSCENVDIPSSNYWLTHGGLKGLCVQYRIRLCPLETILSVL</sequence>
<reference evidence="1" key="1">
    <citation type="submission" date="2019-08" db="EMBL/GenBank/DDBJ databases">
        <title>The genome of the North American firefly Photinus pyralis.</title>
        <authorList>
            <consortium name="Photinus pyralis genome working group"/>
            <person name="Fallon T.R."/>
            <person name="Sander Lower S.E."/>
            <person name="Weng J.-K."/>
        </authorList>
    </citation>
    <scope>NUCLEOTIDE SEQUENCE</scope>
    <source>
        <strain evidence="1">TRF0915ILg1</strain>
        <tissue evidence="1">Whole body</tissue>
    </source>
</reference>
<protein>
    <submittedName>
        <fullName evidence="1">Uncharacterized protein</fullName>
    </submittedName>
</protein>